<proteinExistence type="predicted"/>
<gene>
    <name evidence="1" type="ORF">ACFQ13_05120</name>
</gene>
<dbReference type="RefSeq" id="WP_386114797.1">
    <property type="nucleotide sequence ID" value="NZ_JBHTKM010000017.1"/>
</dbReference>
<evidence type="ECO:0000313" key="2">
    <source>
        <dbReference type="Proteomes" id="UP001597086"/>
    </source>
</evidence>
<evidence type="ECO:0008006" key="3">
    <source>
        <dbReference type="Google" id="ProtNLM"/>
    </source>
</evidence>
<dbReference type="PROSITE" id="PS51257">
    <property type="entry name" value="PROKAR_LIPOPROTEIN"/>
    <property type="match status" value="1"/>
</dbReference>
<dbReference type="EMBL" id="JBHTKM010000017">
    <property type="protein sequence ID" value="MFD1015297.1"/>
    <property type="molecule type" value="Genomic_DNA"/>
</dbReference>
<accession>A0ABW3KQN4</accession>
<evidence type="ECO:0000313" key="1">
    <source>
        <dbReference type="EMBL" id="MFD1015297.1"/>
    </source>
</evidence>
<protein>
    <recommendedName>
        <fullName evidence="3">Lipoprotein</fullName>
    </recommendedName>
</protein>
<name>A0ABW3KQN4_9FLAO</name>
<comment type="caution">
    <text evidence="1">The sequence shown here is derived from an EMBL/GenBank/DDBJ whole genome shotgun (WGS) entry which is preliminary data.</text>
</comment>
<keyword evidence="2" id="KW-1185">Reference proteome</keyword>
<organism evidence="1 2">
    <name type="scientific">Winogradskyella rapida</name>
    <dbReference type="NCBI Taxonomy" id="549701"/>
    <lineage>
        <taxon>Bacteria</taxon>
        <taxon>Pseudomonadati</taxon>
        <taxon>Bacteroidota</taxon>
        <taxon>Flavobacteriia</taxon>
        <taxon>Flavobacteriales</taxon>
        <taxon>Flavobacteriaceae</taxon>
        <taxon>Winogradskyella</taxon>
    </lineage>
</organism>
<dbReference type="Proteomes" id="UP001597086">
    <property type="component" value="Unassembled WGS sequence"/>
</dbReference>
<reference evidence="2" key="1">
    <citation type="journal article" date="2019" name="Int. J. Syst. Evol. Microbiol.">
        <title>The Global Catalogue of Microorganisms (GCM) 10K type strain sequencing project: providing services to taxonomists for standard genome sequencing and annotation.</title>
        <authorList>
            <consortium name="The Broad Institute Genomics Platform"/>
            <consortium name="The Broad Institute Genome Sequencing Center for Infectious Disease"/>
            <person name="Wu L."/>
            <person name="Ma J."/>
        </authorList>
    </citation>
    <scope>NUCLEOTIDE SEQUENCE [LARGE SCALE GENOMIC DNA]</scope>
    <source>
        <strain evidence="2">CCUG 56098</strain>
    </source>
</reference>
<sequence length="194" mass="22531">MRHTIAIFILIIFGTISCQGPKSKRQALSESITEFKNNVTLEKQVFIPKAYIEREVDTLLRNGYRVKIKTYADMSQSVLISKIKDTVNYQTHYRNFNFDIRVEKEGQLIYEEHFNKAKANALLGYRDNYEADSPFYNFHSLGVLESIQVDDEPALKDEVLIDVVYSIPETDRFAQHTLFINEDGNLQMVHVTQN</sequence>